<feature type="signal peptide" evidence="1">
    <location>
        <begin position="1"/>
        <end position="19"/>
    </location>
</feature>
<keyword evidence="1" id="KW-0732">Signal</keyword>
<accession>A0A495MKC3</accession>
<sequence>MKKLLYIVAVLFVSFQGFSQDAASLKANAQKYYDITVKLDYTMMMEMIYPKLFDIVPKETMLTTLKKTFEENEGFKVKLMPVAPNFVFGDIKKIGNQSFSVINHDTAFKIIWDEPIPAEEIQSYIDSFKATMNTQDVVYDAPNKTMDIKARSKLIAVADETTNKEWKYLTYSDQIFPMIFNEKIKTELGLGPATGEAVIQKN</sequence>
<dbReference type="RefSeq" id="WP_121374888.1">
    <property type="nucleotide sequence ID" value="NZ_RBLC01000001.1"/>
</dbReference>
<comment type="caution">
    <text evidence="2">The sequence shown here is derived from an EMBL/GenBank/DDBJ whole genome shotgun (WGS) entry which is preliminary data.</text>
</comment>
<protein>
    <submittedName>
        <fullName evidence="2">Uncharacterized protein</fullName>
    </submittedName>
</protein>
<dbReference type="OrthoDB" id="982449at2"/>
<dbReference type="Proteomes" id="UP000277579">
    <property type="component" value="Unassembled WGS sequence"/>
</dbReference>
<gene>
    <name evidence="2" type="ORF">CLV94_0526</name>
</gene>
<dbReference type="AlphaFoldDB" id="A0A495MKC3"/>
<organism evidence="2 3">
    <name type="scientific">Flavobacterium endophyticum</name>
    <dbReference type="NCBI Taxonomy" id="1540163"/>
    <lineage>
        <taxon>Bacteria</taxon>
        <taxon>Pseudomonadati</taxon>
        <taxon>Bacteroidota</taxon>
        <taxon>Flavobacteriia</taxon>
        <taxon>Flavobacteriales</taxon>
        <taxon>Flavobacteriaceae</taxon>
        <taxon>Flavobacterium</taxon>
    </lineage>
</organism>
<dbReference type="EMBL" id="RBLC01000001">
    <property type="protein sequence ID" value="RKS25492.1"/>
    <property type="molecule type" value="Genomic_DNA"/>
</dbReference>
<reference evidence="2 3" key="1">
    <citation type="submission" date="2018-10" db="EMBL/GenBank/DDBJ databases">
        <title>Genomic Encyclopedia of Archaeal and Bacterial Type Strains, Phase II (KMG-II): from individual species to whole genera.</title>
        <authorList>
            <person name="Goeker M."/>
        </authorList>
    </citation>
    <scope>NUCLEOTIDE SEQUENCE [LARGE SCALE GENOMIC DNA]</scope>
    <source>
        <strain evidence="2 3">DSM 29537</strain>
    </source>
</reference>
<evidence type="ECO:0000256" key="1">
    <source>
        <dbReference type="SAM" id="SignalP"/>
    </source>
</evidence>
<proteinExistence type="predicted"/>
<evidence type="ECO:0000313" key="2">
    <source>
        <dbReference type="EMBL" id="RKS25492.1"/>
    </source>
</evidence>
<keyword evidence="3" id="KW-1185">Reference proteome</keyword>
<feature type="chain" id="PRO_5019780272" evidence="1">
    <location>
        <begin position="20"/>
        <end position="202"/>
    </location>
</feature>
<evidence type="ECO:0000313" key="3">
    <source>
        <dbReference type="Proteomes" id="UP000277579"/>
    </source>
</evidence>
<name>A0A495MKC3_9FLAO</name>